<dbReference type="PRINTS" id="PR00413">
    <property type="entry name" value="HADHALOGNASE"/>
</dbReference>
<proteinExistence type="inferred from homology"/>
<dbReference type="NCBIfam" id="TIGR01428">
    <property type="entry name" value="HAD_type_II"/>
    <property type="match status" value="1"/>
</dbReference>
<evidence type="ECO:0000256" key="4">
    <source>
        <dbReference type="SAM" id="SignalP"/>
    </source>
</evidence>
<evidence type="ECO:0000256" key="2">
    <source>
        <dbReference type="ARBA" id="ARBA00022801"/>
    </source>
</evidence>
<dbReference type="GO" id="GO:0018784">
    <property type="term" value="F:(S)-2-haloacid dehalogenase activity"/>
    <property type="evidence" value="ECO:0007669"/>
    <property type="project" value="UniProtKB-UniRule"/>
</dbReference>
<dbReference type="SFLD" id="SFLDS00003">
    <property type="entry name" value="Haloacid_Dehalogenase"/>
    <property type="match status" value="1"/>
</dbReference>
<dbReference type="Proteomes" id="UP000230709">
    <property type="component" value="Chromosome"/>
</dbReference>
<evidence type="ECO:0000313" key="6">
    <source>
        <dbReference type="Proteomes" id="UP000230709"/>
    </source>
</evidence>
<feature type="signal peptide" evidence="4">
    <location>
        <begin position="1"/>
        <end position="26"/>
    </location>
</feature>
<dbReference type="SFLD" id="SFLDG01129">
    <property type="entry name" value="C1.5:_HAD__Beta-PGM__Phosphata"/>
    <property type="match status" value="1"/>
</dbReference>
<dbReference type="SUPFAM" id="SSF56784">
    <property type="entry name" value="HAD-like"/>
    <property type="match status" value="1"/>
</dbReference>
<comment type="catalytic activity">
    <reaction evidence="3">
        <text>an (S)-2-haloacid + H2O = a (2R)-2-hydroxycarboxylate + a halide anion + H(+)</text>
        <dbReference type="Rhea" id="RHEA:11192"/>
        <dbReference type="ChEBI" id="CHEBI:15377"/>
        <dbReference type="ChEBI" id="CHEBI:15378"/>
        <dbReference type="ChEBI" id="CHEBI:16042"/>
        <dbReference type="ChEBI" id="CHEBI:58314"/>
        <dbReference type="ChEBI" id="CHEBI:137405"/>
        <dbReference type="EC" id="3.8.1.2"/>
    </reaction>
</comment>
<dbReference type="InterPro" id="IPR006439">
    <property type="entry name" value="HAD-SF_hydro_IA"/>
</dbReference>
<reference evidence="6" key="1">
    <citation type="submission" date="2017-10" db="EMBL/GenBank/DDBJ databases">
        <title>Completed PacBio SMRT sequence of Methylosinus trichosporium OB3b reveals presence of a third large plasmid.</title>
        <authorList>
            <person name="Charles T.C."/>
            <person name="Lynch M.D.J."/>
            <person name="Heil J.R."/>
            <person name="Cheng J."/>
        </authorList>
    </citation>
    <scope>NUCLEOTIDE SEQUENCE [LARGE SCALE GENOMIC DNA]</scope>
    <source>
        <strain evidence="6">OB3b</strain>
    </source>
</reference>
<dbReference type="EC" id="3.8.1.2" evidence="3"/>
<dbReference type="InterPro" id="IPR023198">
    <property type="entry name" value="PGP-like_dom2"/>
</dbReference>
<protein>
    <recommendedName>
        <fullName evidence="3">(S)-2-haloacid dehalogenase</fullName>
        <ecNumber evidence="3">3.8.1.2</ecNumber>
    </recommendedName>
    <alternativeName>
        <fullName evidence="3">2-haloalkanoic acid dehalogenase</fullName>
    </alternativeName>
    <alternativeName>
        <fullName evidence="3">Halocarboxylic acid halidohydrolase</fullName>
    </alternativeName>
    <alternativeName>
        <fullName evidence="3">L-2-haloacid dehalogenase</fullName>
    </alternativeName>
</protein>
<dbReference type="InterPro" id="IPR051540">
    <property type="entry name" value="S-2-haloacid_dehalogenase"/>
</dbReference>
<dbReference type="InterPro" id="IPR036412">
    <property type="entry name" value="HAD-like_sf"/>
</dbReference>
<accession>A0A2D2CUQ2</accession>
<dbReference type="KEGG" id="mtw:CQW49_00570"/>
<sequence>MRSFRPAVFLSIVMIASMSGLCRAQAQQQPTPRFKAVAFDFFVIFDPDSVIPRVEETFPGKGAEFTKLWRTKQFEYCFLRTITGRFADFFEVTEEALVYAAATMKLELTPDKRARLMNAYLTLTPWPDAKETLRKLKAAGLRIITIANFSERMLRANAERAGMTELFDELLSTEVGGVFKPDPRAYALGMERLQLRKDEILFAAFGGWDAYGARTFGYTTYWVNRFRLPAERLGVEADWSSDNLQGLLEFVSRPE</sequence>
<comment type="function">
    <text evidence="3">Catalyzes the hydrolytic dehalogenation of small (S)-2-haloalkanoic acids to yield the corresponding (R)-2-hydroxyalkanoic acids.</text>
</comment>
<dbReference type="PANTHER" id="PTHR43316:SF3">
    <property type="entry name" value="HALOACID DEHALOGENASE, TYPE II (AFU_ORTHOLOGUE AFUA_2G07750)-RELATED"/>
    <property type="match status" value="1"/>
</dbReference>
<dbReference type="Gene3D" id="3.40.50.1000">
    <property type="entry name" value="HAD superfamily/HAD-like"/>
    <property type="match status" value="1"/>
</dbReference>
<dbReference type="STRING" id="595536.GCA_000178815_00830"/>
<dbReference type="PANTHER" id="PTHR43316">
    <property type="entry name" value="HYDROLASE, HALOACID DELAHOGENASE-RELATED"/>
    <property type="match status" value="1"/>
</dbReference>
<keyword evidence="6" id="KW-1185">Reference proteome</keyword>
<organism evidence="5 6">
    <name type="scientific">Methylosinus trichosporium (strain ATCC 35070 / NCIMB 11131 / UNIQEM 75 / OB3b)</name>
    <dbReference type="NCBI Taxonomy" id="595536"/>
    <lineage>
        <taxon>Bacteria</taxon>
        <taxon>Pseudomonadati</taxon>
        <taxon>Pseudomonadota</taxon>
        <taxon>Alphaproteobacteria</taxon>
        <taxon>Hyphomicrobiales</taxon>
        <taxon>Methylocystaceae</taxon>
        <taxon>Methylosinus</taxon>
    </lineage>
</organism>
<dbReference type="Pfam" id="PF00702">
    <property type="entry name" value="Hydrolase"/>
    <property type="match status" value="1"/>
</dbReference>
<dbReference type="InterPro" id="IPR006328">
    <property type="entry name" value="2-HAD"/>
</dbReference>
<keyword evidence="4" id="KW-0732">Signal</keyword>
<dbReference type="NCBIfam" id="TIGR01493">
    <property type="entry name" value="HAD-SF-IA-v2"/>
    <property type="match status" value="1"/>
</dbReference>
<dbReference type="RefSeq" id="WP_003611168.1">
    <property type="nucleotide sequence ID" value="NZ_ADVE02000001.1"/>
</dbReference>
<dbReference type="Gene3D" id="1.10.150.240">
    <property type="entry name" value="Putative phosphatase, domain 2"/>
    <property type="match status" value="1"/>
</dbReference>
<dbReference type="CDD" id="cd02588">
    <property type="entry name" value="HAD_L2-DEX"/>
    <property type="match status" value="1"/>
</dbReference>
<evidence type="ECO:0000313" key="5">
    <source>
        <dbReference type="EMBL" id="ATQ66551.1"/>
    </source>
</evidence>
<dbReference type="AlphaFoldDB" id="A0A2D2CUQ2"/>
<evidence type="ECO:0000256" key="1">
    <source>
        <dbReference type="ARBA" id="ARBA00008106"/>
    </source>
</evidence>
<dbReference type="InterPro" id="IPR023214">
    <property type="entry name" value="HAD_sf"/>
</dbReference>
<gene>
    <name evidence="5" type="ORF">CQW49_00570</name>
</gene>
<dbReference type="EMBL" id="CP023737">
    <property type="protein sequence ID" value="ATQ66551.1"/>
    <property type="molecule type" value="Genomic_DNA"/>
</dbReference>
<evidence type="ECO:0000256" key="3">
    <source>
        <dbReference type="RuleBase" id="RU368077"/>
    </source>
</evidence>
<name>A0A2D2CUQ2_METT3</name>
<feature type="chain" id="PRO_5013675895" description="(S)-2-haloacid dehalogenase" evidence="4">
    <location>
        <begin position="27"/>
        <end position="255"/>
    </location>
</feature>
<keyword evidence="2 3" id="KW-0378">Hydrolase</keyword>
<comment type="similarity">
    <text evidence="1 3">Belongs to the HAD-like hydrolase superfamily. S-2-haloalkanoic acid dehalogenase family.</text>
</comment>